<keyword evidence="3" id="KW-0804">Transcription</keyword>
<dbReference type="RefSeq" id="WP_111595356.1">
    <property type="nucleotide sequence ID" value="NZ_QLMA01000012.1"/>
</dbReference>
<dbReference type="GO" id="GO:0003700">
    <property type="term" value="F:DNA-binding transcription factor activity"/>
    <property type="evidence" value="ECO:0007669"/>
    <property type="project" value="InterPro"/>
</dbReference>
<dbReference type="PROSITE" id="PS00041">
    <property type="entry name" value="HTH_ARAC_FAMILY_1"/>
    <property type="match status" value="1"/>
</dbReference>
<keyword evidence="2 5" id="KW-0238">DNA-binding</keyword>
<feature type="domain" description="HTH araC/xylS-type" evidence="4">
    <location>
        <begin position="231"/>
        <end position="327"/>
    </location>
</feature>
<dbReference type="SUPFAM" id="SSF46689">
    <property type="entry name" value="Homeodomain-like"/>
    <property type="match status" value="2"/>
</dbReference>
<dbReference type="PRINTS" id="PR00032">
    <property type="entry name" value="HTHARAC"/>
</dbReference>
<dbReference type="Pfam" id="PF12833">
    <property type="entry name" value="HTH_18"/>
    <property type="match status" value="1"/>
</dbReference>
<dbReference type="SMART" id="SM00342">
    <property type="entry name" value="HTH_ARAC"/>
    <property type="match status" value="1"/>
</dbReference>
<accession>A0A327VLI7</accession>
<evidence type="ECO:0000313" key="5">
    <source>
        <dbReference type="EMBL" id="RAJ73721.1"/>
    </source>
</evidence>
<comment type="caution">
    <text evidence="5">The sequence shown here is derived from an EMBL/GenBank/DDBJ whole genome shotgun (WGS) entry which is preliminary data.</text>
</comment>
<dbReference type="Proteomes" id="UP000249819">
    <property type="component" value="Unassembled WGS sequence"/>
</dbReference>
<dbReference type="GO" id="GO:0043565">
    <property type="term" value="F:sequence-specific DNA binding"/>
    <property type="evidence" value="ECO:0007669"/>
    <property type="project" value="InterPro"/>
</dbReference>
<keyword evidence="1" id="KW-0805">Transcription regulation</keyword>
<dbReference type="PROSITE" id="PS01124">
    <property type="entry name" value="HTH_ARAC_FAMILY_2"/>
    <property type="match status" value="1"/>
</dbReference>
<dbReference type="Gene3D" id="1.10.10.60">
    <property type="entry name" value="Homeodomain-like"/>
    <property type="match status" value="1"/>
</dbReference>
<dbReference type="InterPro" id="IPR053142">
    <property type="entry name" value="PchR_regulatory_protein"/>
</dbReference>
<reference evidence="5 6" key="1">
    <citation type="submission" date="2018-06" db="EMBL/GenBank/DDBJ databases">
        <title>Genomic Encyclopedia of Archaeal and Bacterial Type Strains, Phase II (KMG-II): from individual species to whole genera.</title>
        <authorList>
            <person name="Goeker M."/>
        </authorList>
    </citation>
    <scope>NUCLEOTIDE SEQUENCE [LARGE SCALE GENOMIC DNA]</scope>
    <source>
        <strain evidence="5 6">DSM 29821</strain>
    </source>
</reference>
<keyword evidence="6" id="KW-1185">Reference proteome</keyword>
<dbReference type="EMBL" id="QLMA01000012">
    <property type="protein sequence ID" value="RAJ73721.1"/>
    <property type="molecule type" value="Genomic_DNA"/>
</dbReference>
<gene>
    <name evidence="5" type="ORF">CLV59_11262</name>
</gene>
<evidence type="ECO:0000256" key="1">
    <source>
        <dbReference type="ARBA" id="ARBA00023015"/>
    </source>
</evidence>
<protein>
    <submittedName>
        <fullName evidence="5">AraC-like DNA-binding protein</fullName>
    </submittedName>
</protein>
<evidence type="ECO:0000259" key="4">
    <source>
        <dbReference type="PROSITE" id="PS01124"/>
    </source>
</evidence>
<sequence length="327" mass="37916">MNEKVFTDTDKLESLFANSYVKDGYNSPGFTEKNISFVTPEMELQSQNCWFDGIRIGYSEWNFKKDMHFQWRADLDLVTQCFILRGEVGNDVDVYGKEFVLGNYQHNIFYAPQSSGLIKSHDTRLIIFMIQYRVDKFHELIKDSNESLQHFGAQMNTGNSCAFSTENLYIDGNMAQTIEHIRSCPYNGGIRQMYLYSKCLELLVLQADAYQRSRTDCDKIIKTDYDKERIVFAREYLLEHMDTPPSLTELSRIAGINLFKLKNGFKEMFGNTVFGYLAESRLEMAVRELTAKEKSIADIALLTGYSSVQHFNKAFKKRYGVTPGRWR</sequence>
<dbReference type="InterPro" id="IPR018060">
    <property type="entry name" value="HTH_AraC"/>
</dbReference>
<dbReference type="AlphaFoldDB" id="A0A327VLI7"/>
<name>A0A327VLI7_9BACT</name>
<dbReference type="OrthoDB" id="799767at2"/>
<dbReference type="PANTHER" id="PTHR47893:SF1">
    <property type="entry name" value="REGULATORY PROTEIN PCHR"/>
    <property type="match status" value="1"/>
</dbReference>
<evidence type="ECO:0000313" key="6">
    <source>
        <dbReference type="Proteomes" id="UP000249819"/>
    </source>
</evidence>
<evidence type="ECO:0000256" key="2">
    <source>
        <dbReference type="ARBA" id="ARBA00023125"/>
    </source>
</evidence>
<dbReference type="InterPro" id="IPR018062">
    <property type="entry name" value="HTH_AraC-typ_CS"/>
</dbReference>
<proteinExistence type="predicted"/>
<dbReference type="PANTHER" id="PTHR47893">
    <property type="entry name" value="REGULATORY PROTEIN PCHR"/>
    <property type="match status" value="1"/>
</dbReference>
<evidence type="ECO:0000256" key="3">
    <source>
        <dbReference type="ARBA" id="ARBA00023163"/>
    </source>
</evidence>
<dbReference type="InterPro" id="IPR020449">
    <property type="entry name" value="Tscrpt_reg_AraC-type_HTH"/>
</dbReference>
<dbReference type="InterPro" id="IPR009057">
    <property type="entry name" value="Homeodomain-like_sf"/>
</dbReference>
<organism evidence="5 6">
    <name type="scientific">Chitinophaga dinghuensis</name>
    <dbReference type="NCBI Taxonomy" id="1539050"/>
    <lineage>
        <taxon>Bacteria</taxon>
        <taxon>Pseudomonadati</taxon>
        <taxon>Bacteroidota</taxon>
        <taxon>Chitinophagia</taxon>
        <taxon>Chitinophagales</taxon>
        <taxon>Chitinophagaceae</taxon>
        <taxon>Chitinophaga</taxon>
    </lineage>
</organism>